<feature type="transmembrane region" description="Helical" evidence="1">
    <location>
        <begin position="242"/>
        <end position="263"/>
    </location>
</feature>
<feature type="transmembrane region" description="Helical" evidence="1">
    <location>
        <begin position="177"/>
        <end position="198"/>
    </location>
</feature>
<evidence type="ECO:0000259" key="2">
    <source>
        <dbReference type="Pfam" id="PF20151"/>
    </source>
</evidence>
<feature type="transmembrane region" description="Helical" evidence="1">
    <location>
        <begin position="84"/>
        <end position="105"/>
    </location>
</feature>
<protein>
    <recommendedName>
        <fullName evidence="2">DUF6533 domain-containing protein</fullName>
    </recommendedName>
</protein>
<comment type="caution">
    <text evidence="3">The sequence shown here is derived from an EMBL/GenBank/DDBJ whole genome shotgun (WGS) entry which is preliminary data.</text>
</comment>
<gene>
    <name evidence="3" type="ORF">RDB_LOCUS127602</name>
</gene>
<keyword evidence="1" id="KW-0472">Membrane</keyword>
<dbReference type="OrthoDB" id="272481at2759"/>
<evidence type="ECO:0000313" key="4">
    <source>
        <dbReference type="Proteomes" id="UP000663846"/>
    </source>
</evidence>
<keyword evidence="1" id="KW-1133">Transmembrane helix</keyword>
<organism evidence="3 4">
    <name type="scientific">Rhizoctonia solani</name>
    <dbReference type="NCBI Taxonomy" id="456999"/>
    <lineage>
        <taxon>Eukaryota</taxon>
        <taxon>Fungi</taxon>
        <taxon>Dikarya</taxon>
        <taxon>Basidiomycota</taxon>
        <taxon>Agaricomycotina</taxon>
        <taxon>Agaricomycetes</taxon>
        <taxon>Cantharellales</taxon>
        <taxon>Ceratobasidiaceae</taxon>
        <taxon>Rhizoctonia</taxon>
    </lineage>
</organism>
<reference evidence="3" key="1">
    <citation type="submission" date="2021-01" db="EMBL/GenBank/DDBJ databases">
        <authorList>
            <person name="Kaushik A."/>
        </authorList>
    </citation>
    <scope>NUCLEOTIDE SEQUENCE</scope>
    <source>
        <strain evidence="3">AG1-1C</strain>
    </source>
</reference>
<dbReference type="EMBL" id="CAJMWS010000384">
    <property type="protein sequence ID" value="CAE6439885.1"/>
    <property type="molecule type" value="Genomic_DNA"/>
</dbReference>
<feature type="transmembrane region" description="Helical" evidence="1">
    <location>
        <begin position="61"/>
        <end position="78"/>
    </location>
</feature>
<dbReference type="AlphaFoldDB" id="A0A8H2Y2S0"/>
<proteinExistence type="predicted"/>
<evidence type="ECO:0000256" key="1">
    <source>
        <dbReference type="SAM" id="Phobius"/>
    </source>
</evidence>
<feature type="transmembrane region" description="Helical" evidence="1">
    <location>
        <begin position="125"/>
        <end position="147"/>
    </location>
</feature>
<name>A0A8H2Y2S0_9AGAM</name>
<feature type="transmembrane region" description="Helical" evidence="1">
    <location>
        <begin position="218"/>
        <end position="236"/>
    </location>
</feature>
<accession>A0A8H2Y2S0</accession>
<evidence type="ECO:0000313" key="3">
    <source>
        <dbReference type="EMBL" id="CAE6439885.1"/>
    </source>
</evidence>
<keyword evidence="1" id="KW-0812">Transmembrane</keyword>
<feature type="domain" description="DUF6533" evidence="2">
    <location>
        <begin position="25"/>
        <end position="68"/>
    </location>
</feature>
<dbReference type="Proteomes" id="UP000663846">
    <property type="component" value="Unassembled WGS sequence"/>
</dbReference>
<sequence length="331" mass="37135">MSLPNALLDLLLDAYHKVEIAKNLALVSVTFFVLDLLITLEPEIKYVWSSKWGYGRIAFHFNRIWTIAVLGVYVPMVFRHNVSIPRLAIFASIITFYGYGVIILICNTTVVMSLRAWILFDRNPFVFAGLAFCCVTGTISCMVIFQLDVARMTIVPNPVPDLITGCLTILPRRVTLVPYLVGLSLDTGIFLATLYRTWALNRGGIRLPIIQCLMRDGLFYYVINCASLLISIFLGIDQDINNIALGSAYLIALHSTLCSRILLSLRVFNDELKNSVVLSSTARTGSTTLHDMEWRVPGDENSQSMRTRAVPDVSDCERQDLPVELQEFRAS</sequence>
<feature type="transmembrane region" description="Helical" evidence="1">
    <location>
        <begin position="20"/>
        <end position="40"/>
    </location>
</feature>
<dbReference type="InterPro" id="IPR045340">
    <property type="entry name" value="DUF6533"/>
</dbReference>
<dbReference type="Pfam" id="PF20151">
    <property type="entry name" value="DUF6533"/>
    <property type="match status" value="1"/>
</dbReference>